<name>A0A4R0RGV9_9APHY</name>
<accession>A0A4R0RGV9</accession>
<dbReference type="PANTHER" id="PTHR43439">
    <property type="entry name" value="PHENYLACETATE-COENZYME A LIGASE"/>
    <property type="match status" value="1"/>
</dbReference>
<dbReference type="EMBL" id="RWJN01000452">
    <property type="protein sequence ID" value="TCD61564.1"/>
    <property type="molecule type" value="Genomic_DNA"/>
</dbReference>
<gene>
    <name evidence="5" type="ORF">EIP91_008255</name>
</gene>
<dbReference type="Pfam" id="PF07993">
    <property type="entry name" value="NAD_binding_4"/>
    <property type="match status" value="1"/>
</dbReference>
<evidence type="ECO:0000256" key="1">
    <source>
        <dbReference type="ARBA" id="ARBA00022450"/>
    </source>
</evidence>
<evidence type="ECO:0000313" key="6">
    <source>
        <dbReference type="Proteomes" id="UP000292702"/>
    </source>
</evidence>
<dbReference type="Pfam" id="PF23562">
    <property type="entry name" value="AMP-binding_C_3"/>
    <property type="match status" value="1"/>
</dbReference>
<feature type="domain" description="Thioester reductase (TE)" evidence="4">
    <location>
        <begin position="722"/>
        <end position="964"/>
    </location>
</feature>
<evidence type="ECO:0000313" key="5">
    <source>
        <dbReference type="EMBL" id="TCD61564.1"/>
    </source>
</evidence>
<dbReference type="InterPro" id="IPR036291">
    <property type="entry name" value="NAD(P)-bd_dom_sf"/>
</dbReference>
<organism evidence="5 6">
    <name type="scientific">Steccherinum ochraceum</name>
    <dbReference type="NCBI Taxonomy" id="92696"/>
    <lineage>
        <taxon>Eukaryota</taxon>
        <taxon>Fungi</taxon>
        <taxon>Dikarya</taxon>
        <taxon>Basidiomycota</taxon>
        <taxon>Agaricomycotina</taxon>
        <taxon>Agaricomycetes</taxon>
        <taxon>Polyporales</taxon>
        <taxon>Steccherinaceae</taxon>
        <taxon>Steccherinum</taxon>
    </lineage>
</organism>
<protein>
    <submittedName>
        <fullName evidence="5">Putative NRPS-like protein biosynthetic cluster</fullName>
    </submittedName>
</protein>
<dbReference type="Proteomes" id="UP000292702">
    <property type="component" value="Unassembled WGS sequence"/>
</dbReference>
<dbReference type="AlphaFoldDB" id="A0A4R0RGV9"/>
<dbReference type="InterPro" id="IPR051414">
    <property type="entry name" value="Adenylate-forming_Reductase"/>
</dbReference>
<dbReference type="InterPro" id="IPR013120">
    <property type="entry name" value="FAR_NAD-bd"/>
</dbReference>
<proteinExistence type="predicted"/>
<keyword evidence="6" id="KW-1185">Reference proteome</keyword>
<sequence length="1089" mass="119786">MSLFVTTHKRGVSFPAHLVPKTQALSSKTFKIPPLDGSLTLPEIWDWHLENSPEHPLFVYVDENGTEKSLIFRDAIYAMHRAGRIMRSRMPESLAETRPLVAILAVSDAITYFLVETGLMRANFVFFPISPRNSPAAVAHLLTQTSADHVLVGPQPAMQNLVKAALGHIQTSGARVPSTSIMPSFDDLVKPELEPNFEFLPRYNFHADDDSSYFHSSGSSAFPKPRLSWHARYVSLGFIPYFGALDVTGLRVGHFTIPMFHGWGGMLVAWMASAGITLCCFGPKNHTVLPTPEATLKAILATKSEMAFTVPSIIEAWSKSAEDVQALKQISKGIVFGGGPLDKAVGDQLTEQGVILLNSYGSTELGLASKTIPPYFGKDWEYVTFDDSNLKVHWEHQGDGTAELVALVSDFLSPSGLNTTVNGEPAYATSDLFIPHPTRPGLWKLFGRTDDQIMHSTGEKTNPVPLEAMLNQDPNVGRCVMFGRGQFNAGVLVEPQVSQRFDPSDTEKLAAYRNKIWPTVEQMNAYAPQHSRIFKEMIMVTSPDKPFSYTAKNTARRQAIIKEYESEIEALYAAAADSTQAGDLSPPDAWDVSSTVDLIRLIVGRVVKTPLADRDDFFQKGCDSLQATWIRNSILHALRQSSAVETRKIPNNFVYQNPTIQSLGEYISALVQLGFKADEKITEAPDTTASVAAMHKMVEQYRQNLPKHIPSAPIPTKDTVLVTGTTGSLGCIVLAKLLAAPEVEHVYAMNRVHEEGKALIDRQKERLAEWGVDPEIVNSPKLTFLETDLSAERLGLPADTYDKLRHSVTHIIHNAYRVNFNLSLSSFEPNIRGVRQLIDMALTSSLAVPPRLIFVSSVGVLGRRHPGDVTSTPVNEEPVDPSLAVSTGYAESKWVIERLLSIAEEETVLRPVTVRVGQLAGGASGAWNRAEWFPSLVKSSLYLGSLPSLDQVVSWIPADKAAQALVEMRNSKYPILHLSHPRPVPWSNIISPISRALNLPVVPYAEWFAKLQKSGEGLSAQMEAEALKNNPALGLLPFFSSVNTQASSGEAMGLRSMETTKAQEVAVSLSENTLPRLSEADVLKWLAYW</sequence>
<evidence type="ECO:0000256" key="2">
    <source>
        <dbReference type="ARBA" id="ARBA00022553"/>
    </source>
</evidence>
<dbReference type="InterPro" id="IPR000873">
    <property type="entry name" value="AMP-dep_synth/lig_dom"/>
</dbReference>
<evidence type="ECO:0000259" key="4">
    <source>
        <dbReference type="Pfam" id="PF07993"/>
    </source>
</evidence>
<dbReference type="SUPFAM" id="SSF56801">
    <property type="entry name" value="Acetyl-CoA synthetase-like"/>
    <property type="match status" value="1"/>
</dbReference>
<reference evidence="5 6" key="1">
    <citation type="submission" date="2018-11" db="EMBL/GenBank/DDBJ databases">
        <title>Genome assembly of Steccherinum ochraceum LE-BIN_3174, the white-rot fungus of the Steccherinaceae family (The Residual Polyporoid clade, Polyporales, Basidiomycota).</title>
        <authorList>
            <person name="Fedorova T.V."/>
            <person name="Glazunova O.A."/>
            <person name="Landesman E.O."/>
            <person name="Moiseenko K.V."/>
            <person name="Psurtseva N.V."/>
            <person name="Savinova O.S."/>
            <person name="Shakhova N.V."/>
            <person name="Tyazhelova T.V."/>
            <person name="Vasina D.V."/>
        </authorList>
    </citation>
    <scope>NUCLEOTIDE SEQUENCE [LARGE SCALE GENOMIC DNA]</scope>
    <source>
        <strain evidence="5 6">LE-BIN_3174</strain>
    </source>
</reference>
<dbReference type="Pfam" id="PF00501">
    <property type="entry name" value="AMP-binding"/>
    <property type="match status" value="1"/>
</dbReference>
<evidence type="ECO:0000259" key="3">
    <source>
        <dbReference type="Pfam" id="PF00501"/>
    </source>
</evidence>
<keyword evidence="1" id="KW-0596">Phosphopantetheine</keyword>
<dbReference type="SUPFAM" id="SSF51735">
    <property type="entry name" value="NAD(P)-binding Rossmann-fold domains"/>
    <property type="match status" value="1"/>
</dbReference>
<dbReference type="InterPro" id="IPR042099">
    <property type="entry name" value="ANL_N_sf"/>
</dbReference>
<feature type="domain" description="AMP-dependent synthetase/ligase" evidence="3">
    <location>
        <begin position="101"/>
        <end position="380"/>
    </location>
</feature>
<dbReference type="Gene3D" id="3.40.50.720">
    <property type="entry name" value="NAD(P)-binding Rossmann-like Domain"/>
    <property type="match status" value="1"/>
</dbReference>
<dbReference type="Gene3D" id="3.40.50.12780">
    <property type="entry name" value="N-terminal domain of ligase-like"/>
    <property type="match status" value="1"/>
</dbReference>
<dbReference type="STRING" id="92696.A0A4R0RGV9"/>
<dbReference type="PANTHER" id="PTHR43439:SF2">
    <property type="entry name" value="ENZYME, PUTATIVE (JCVI)-RELATED"/>
    <property type="match status" value="1"/>
</dbReference>
<comment type="caution">
    <text evidence="5">The sequence shown here is derived from an EMBL/GenBank/DDBJ whole genome shotgun (WGS) entry which is preliminary data.</text>
</comment>
<dbReference type="OrthoDB" id="429813at2759"/>
<keyword evidence="2" id="KW-0597">Phosphoprotein</keyword>